<dbReference type="AlphaFoldDB" id="A0A8T9QI66"/>
<accession>A0A8T9QI66</accession>
<gene>
    <name evidence="1" type="ORF">MUN79_11730</name>
</gene>
<keyword evidence="2" id="KW-1185">Reference proteome</keyword>
<keyword evidence="1" id="KW-0121">Carboxypeptidase</keyword>
<reference evidence="1" key="1">
    <citation type="submission" date="2022-04" db="EMBL/GenBank/DDBJ databases">
        <title>Hymenobacter sp. isolated from the air.</title>
        <authorList>
            <person name="Won M."/>
            <person name="Lee C.-M."/>
            <person name="Woen H.-Y."/>
            <person name="Kwon S.-W."/>
        </authorList>
    </citation>
    <scope>NUCLEOTIDE SEQUENCE</scope>
    <source>
        <strain evidence="1">5116S-3</strain>
    </source>
</reference>
<proteinExistence type="predicted"/>
<dbReference type="RefSeq" id="WP_244677822.1">
    <property type="nucleotide sequence ID" value="NZ_CP095046.1"/>
</dbReference>
<dbReference type="EMBL" id="CP095046">
    <property type="protein sequence ID" value="UOQ74483.1"/>
    <property type="molecule type" value="Genomic_DNA"/>
</dbReference>
<evidence type="ECO:0000313" key="2">
    <source>
        <dbReference type="Proteomes" id="UP000831796"/>
    </source>
</evidence>
<dbReference type="SUPFAM" id="SSF49464">
    <property type="entry name" value="Carboxypeptidase regulatory domain-like"/>
    <property type="match status" value="1"/>
</dbReference>
<organism evidence="1 2">
    <name type="scientific">Hymenobacter cellulosilyticus</name>
    <dbReference type="NCBI Taxonomy" id="2932248"/>
    <lineage>
        <taxon>Bacteria</taxon>
        <taxon>Pseudomonadati</taxon>
        <taxon>Bacteroidota</taxon>
        <taxon>Cytophagia</taxon>
        <taxon>Cytophagales</taxon>
        <taxon>Hymenobacteraceae</taxon>
        <taxon>Hymenobacter</taxon>
    </lineage>
</organism>
<protein>
    <submittedName>
        <fullName evidence="1">Carboxypeptidase-like regulatory domain-containing protein</fullName>
    </submittedName>
</protein>
<dbReference type="KEGG" id="hcu:MUN79_11730"/>
<keyword evidence="1" id="KW-0378">Hydrolase</keyword>
<dbReference type="InterPro" id="IPR008969">
    <property type="entry name" value="CarboxyPept-like_regulatory"/>
</dbReference>
<evidence type="ECO:0000313" key="1">
    <source>
        <dbReference type="EMBL" id="UOQ74483.1"/>
    </source>
</evidence>
<keyword evidence="1" id="KW-0645">Protease</keyword>
<sequence length="323" mass="35537">MLPFVEYEPGGHQPDVTLQLAMKFLLLSFCLLVQWSALAQSTIISGRVVDIGNGQPLPGATILQFNTVNGVSSDTDGSFSLTVSGRPDSVTISVSSIGYTKQQRRVAAASSSVIALVPSQEVFCELPVYFRFEAGPLSGLRYTPLGATLQVFGQRFINKPINIIGSYQTNLRRNYATTVGVSLPPVWIHRRISTSEIVEYQRLQAQPANLRFSSFRATVGLGVYRIGGVLVPSLLVGAGYATYQPLHLDQAATAGYGYSIGLRRYFNYPFYTLVHVQATHWPDFWQLQGSASCSVFGKFSAGISFNQLRSYQEISLTLTRTFY</sequence>
<dbReference type="Gene3D" id="2.60.40.1120">
    <property type="entry name" value="Carboxypeptidase-like, regulatory domain"/>
    <property type="match status" value="1"/>
</dbReference>
<dbReference type="GO" id="GO:0004180">
    <property type="term" value="F:carboxypeptidase activity"/>
    <property type="evidence" value="ECO:0007669"/>
    <property type="project" value="UniProtKB-KW"/>
</dbReference>
<dbReference type="Proteomes" id="UP000831796">
    <property type="component" value="Chromosome"/>
</dbReference>
<dbReference type="Pfam" id="PF13715">
    <property type="entry name" value="CarbopepD_reg_2"/>
    <property type="match status" value="1"/>
</dbReference>
<name>A0A8T9QI66_9BACT</name>